<dbReference type="PROSITE" id="PS00211">
    <property type="entry name" value="ABC_TRANSPORTER_1"/>
    <property type="match status" value="2"/>
</dbReference>
<evidence type="ECO:0000259" key="10">
    <source>
        <dbReference type="PROSITE" id="PS50893"/>
    </source>
</evidence>
<comment type="subcellular location">
    <subcellularLocation>
        <location evidence="1">Cell membrane</location>
        <topology evidence="1">Peripheral membrane protein</topology>
    </subcellularLocation>
</comment>
<dbReference type="InterPro" id="IPR017871">
    <property type="entry name" value="ABC_transporter-like_CS"/>
</dbReference>
<gene>
    <name evidence="11" type="primary">ykoD</name>
    <name evidence="11" type="ORF">BN46_0552</name>
</gene>
<dbReference type="GO" id="GO:0016887">
    <property type="term" value="F:ATP hydrolysis activity"/>
    <property type="evidence" value="ECO:0007669"/>
    <property type="project" value="InterPro"/>
</dbReference>
<keyword evidence="8" id="KW-0472">Membrane</keyword>
<evidence type="ECO:0000256" key="4">
    <source>
        <dbReference type="ARBA" id="ARBA00022475"/>
    </source>
</evidence>
<dbReference type="Pfam" id="PF00005">
    <property type="entry name" value="ABC_tran"/>
    <property type="match status" value="2"/>
</dbReference>
<protein>
    <submittedName>
        <fullName evidence="11">Putative ABC transporter ATP-binding protein</fullName>
        <ecNumber evidence="11">3.6.3.-</ecNumber>
    </submittedName>
</protein>
<dbReference type="PANTHER" id="PTHR43553">
    <property type="entry name" value="HEAVY METAL TRANSPORTER"/>
    <property type="match status" value="1"/>
</dbReference>
<keyword evidence="3" id="KW-0813">Transport</keyword>
<evidence type="ECO:0000256" key="3">
    <source>
        <dbReference type="ARBA" id="ARBA00022448"/>
    </source>
</evidence>
<evidence type="ECO:0000313" key="12">
    <source>
        <dbReference type="Proteomes" id="UP000011016"/>
    </source>
</evidence>
<evidence type="ECO:0000256" key="6">
    <source>
        <dbReference type="ARBA" id="ARBA00022840"/>
    </source>
</evidence>
<evidence type="ECO:0000313" key="11">
    <source>
        <dbReference type="EMBL" id="CCI83289.1"/>
    </source>
</evidence>
<feature type="region of interest" description="Disordered" evidence="9">
    <location>
        <begin position="1"/>
        <end position="109"/>
    </location>
</feature>
<feature type="compositionally biased region" description="Basic residues" evidence="9">
    <location>
        <begin position="33"/>
        <end position="51"/>
    </location>
</feature>
<dbReference type="Gene3D" id="3.40.50.300">
    <property type="entry name" value="P-loop containing nucleotide triphosphate hydrolases"/>
    <property type="match status" value="2"/>
</dbReference>
<keyword evidence="6 11" id="KW-0067">ATP-binding</keyword>
<name>I7LBQ4_9CORY</name>
<keyword evidence="7" id="KW-1278">Translocase</keyword>
<dbReference type="AlphaFoldDB" id="I7LBQ4"/>
<evidence type="ECO:0000256" key="1">
    <source>
        <dbReference type="ARBA" id="ARBA00004202"/>
    </source>
</evidence>
<keyword evidence="11" id="KW-0378">Hydrolase</keyword>
<dbReference type="InterPro" id="IPR003439">
    <property type="entry name" value="ABC_transporter-like_ATP-bd"/>
</dbReference>
<comment type="similarity">
    <text evidence="2">Belongs to the ABC transporter superfamily.</text>
</comment>
<reference evidence="11 12" key="1">
    <citation type="journal article" date="2012" name="J. Bacteriol.">
        <title>Draft Genome Sequence of Turicella otitidis ATCC 51513, Isolated from Middle Ear Fluid from a Child with Otitis Media.</title>
        <authorList>
            <person name="Brinkrolf K."/>
            <person name="Schneider J."/>
            <person name="Knecht M."/>
            <person name="Ruckert C."/>
            <person name="Tauch A."/>
        </authorList>
    </citation>
    <scope>NUCLEOTIDE SEQUENCE [LARGE SCALE GENOMIC DNA]</scope>
    <source>
        <strain evidence="11 12">ATCC 51513</strain>
    </source>
</reference>
<organism evidence="11 12">
    <name type="scientific">Corynebacterium otitidis ATCC 51513</name>
    <dbReference type="NCBI Taxonomy" id="883169"/>
    <lineage>
        <taxon>Bacteria</taxon>
        <taxon>Bacillati</taxon>
        <taxon>Actinomycetota</taxon>
        <taxon>Actinomycetes</taxon>
        <taxon>Mycobacteriales</taxon>
        <taxon>Corynebacteriaceae</taxon>
        <taxon>Corynebacterium</taxon>
    </lineage>
</organism>
<dbReference type="GO" id="GO:0005524">
    <property type="term" value="F:ATP binding"/>
    <property type="evidence" value="ECO:0007669"/>
    <property type="project" value="UniProtKB-KW"/>
</dbReference>
<feature type="compositionally biased region" description="Low complexity" evidence="9">
    <location>
        <begin position="23"/>
        <end position="32"/>
    </location>
</feature>
<dbReference type="CDD" id="cd03225">
    <property type="entry name" value="ABC_cobalt_CbiO_domain1"/>
    <property type="match status" value="2"/>
</dbReference>
<evidence type="ECO:0000256" key="9">
    <source>
        <dbReference type="SAM" id="MobiDB-lite"/>
    </source>
</evidence>
<dbReference type="EC" id="3.6.3.-" evidence="11"/>
<feature type="domain" description="ABC transporter" evidence="10">
    <location>
        <begin position="342"/>
        <end position="555"/>
    </location>
</feature>
<dbReference type="InterPro" id="IPR050095">
    <property type="entry name" value="ECF_ABC_transporter_ATP-bd"/>
</dbReference>
<dbReference type="GO" id="GO:0042626">
    <property type="term" value="F:ATPase-coupled transmembrane transporter activity"/>
    <property type="evidence" value="ECO:0007669"/>
    <property type="project" value="TreeGrafter"/>
</dbReference>
<dbReference type="PROSITE" id="PS50893">
    <property type="entry name" value="ABC_TRANSPORTER_2"/>
    <property type="match status" value="2"/>
</dbReference>
<evidence type="ECO:0000256" key="7">
    <source>
        <dbReference type="ARBA" id="ARBA00022967"/>
    </source>
</evidence>
<evidence type="ECO:0000256" key="8">
    <source>
        <dbReference type="ARBA" id="ARBA00023136"/>
    </source>
</evidence>
<dbReference type="SMART" id="SM00382">
    <property type="entry name" value="AAA"/>
    <property type="match status" value="2"/>
</dbReference>
<feature type="domain" description="ABC transporter" evidence="10">
    <location>
        <begin position="112"/>
        <end position="339"/>
    </location>
</feature>
<dbReference type="InterPro" id="IPR027417">
    <property type="entry name" value="P-loop_NTPase"/>
</dbReference>
<dbReference type="GO" id="GO:0043190">
    <property type="term" value="C:ATP-binding cassette (ABC) transporter complex"/>
    <property type="evidence" value="ECO:0007669"/>
    <property type="project" value="TreeGrafter"/>
</dbReference>
<dbReference type="EMBL" id="CAJZ01000084">
    <property type="protein sequence ID" value="CCI83289.1"/>
    <property type="molecule type" value="Genomic_DNA"/>
</dbReference>
<sequence length="555" mass="59140">MGRDRHPLRRGAGTRRGARLPRLRLPLLQAAGRRARRGGRRGRRLPPRARHLRELRAQPRVQHHLSRLRRRLRGDHRRGARLGGGPRAGEDRGARPLRRRPRGPVTAPAPALRLKDFGWKHASRAEPAFDHVDLELARGERLLIVGDSGSGKSTLLAAIAGVAGDASEGSQAGSREVDGIVGLVLQDPESQVVATRVGDDIAFGCENLAVPRDEIWRRVEEAKELVGLSVPLDWPTARLSGGQKQRLALAGVLAMGADVLLLDEPTANLDPEGAALVREAVARVARETGASLIVVEHDARSWLPHVDRVARLSGGSGGLVEIAGSDLPERAAGFAAEPGRAAAEPDVEAAGVVVNGLPARTLSLPWAASTVITGPNGAGKTSVLSALGGLVRPESGAVAVAERVRRGARGAPHEWSSKDIATRIGTVFQEPEHQFVARTVADELEVGPRVMGLDAGERIEELMARLRLGHLAGANPFTLSGGEKRRLSVATALAAAPEVVLLDEPTFGQDDHTFAELARLIRELTDDGVTVCSITHDRAFRAALGDKEVRLEPGS</sequence>
<dbReference type="InterPro" id="IPR025662">
    <property type="entry name" value="Sigma_54_int_dom_ATP-bd_1"/>
</dbReference>
<dbReference type="InterPro" id="IPR015856">
    <property type="entry name" value="ABC_transpr_CbiO/EcfA_su"/>
</dbReference>
<accession>I7LBQ4</accession>
<keyword evidence="4" id="KW-1003">Cell membrane</keyword>
<proteinExistence type="inferred from homology"/>
<evidence type="ECO:0000256" key="2">
    <source>
        <dbReference type="ARBA" id="ARBA00005417"/>
    </source>
</evidence>
<keyword evidence="5" id="KW-0547">Nucleotide-binding</keyword>
<comment type="caution">
    <text evidence="11">The sequence shown here is derived from an EMBL/GenBank/DDBJ whole genome shotgun (WGS) entry which is preliminary data.</text>
</comment>
<feature type="compositionally biased region" description="Basic residues" evidence="9">
    <location>
        <begin position="1"/>
        <end position="22"/>
    </location>
</feature>
<feature type="compositionally biased region" description="Basic residues" evidence="9">
    <location>
        <begin position="61"/>
        <end position="80"/>
    </location>
</feature>
<evidence type="ECO:0000256" key="5">
    <source>
        <dbReference type="ARBA" id="ARBA00022741"/>
    </source>
</evidence>
<dbReference type="PANTHER" id="PTHR43553:SF27">
    <property type="entry name" value="ENERGY-COUPLING FACTOR TRANSPORTER ATP-BINDING PROTEIN ECFA2"/>
    <property type="match status" value="1"/>
</dbReference>
<dbReference type="Proteomes" id="UP000011016">
    <property type="component" value="Unassembled WGS sequence"/>
</dbReference>
<dbReference type="PROSITE" id="PS00675">
    <property type="entry name" value="SIGMA54_INTERACT_1"/>
    <property type="match status" value="1"/>
</dbReference>
<dbReference type="InterPro" id="IPR003593">
    <property type="entry name" value="AAA+_ATPase"/>
</dbReference>
<dbReference type="SUPFAM" id="SSF52540">
    <property type="entry name" value="P-loop containing nucleoside triphosphate hydrolases"/>
    <property type="match status" value="2"/>
</dbReference>